<dbReference type="Gene3D" id="3.10.620.30">
    <property type="match status" value="1"/>
</dbReference>
<feature type="compositionally biased region" description="Low complexity" evidence="1">
    <location>
        <begin position="311"/>
        <end position="331"/>
    </location>
</feature>
<dbReference type="AlphaFoldDB" id="A0A2T9JHL2"/>
<dbReference type="Proteomes" id="UP000244913">
    <property type="component" value="Unassembled WGS sequence"/>
</dbReference>
<evidence type="ECO:0000313" key="4">
    <source>
        <dbReference type="Proteomes" id="UP000244913"/>
    </source>
</evidence>
<reference evidence="3 4" key="1">
    <citation type="submission" date="2018-04" db="EMBL/GenBank/DDBJ databases">
        <title>The genome sequence of Caulobacter sp. 736.</title>
        <authorList>
            <person name="Gao J."/>
            <person name="Sun J."/>
        </authorList>
    </citation>
    <scope>NUCLEOTIDE SEQUENCE [LARGE SCALE GENOMIC DNA]</scope>
    <source>
        <strain evidence="3 4">736</strain>
    </source>
</reference>
<accession>A0A2T9JHL2</accession>
<comment type="caution">
    <text evidence="3">The sequence shown here is derived from an EMBL/GenBank/DDBJ whole genome shotgun (WGS) entry which is preliminary data.</text>
</comment>
<evidence type="ECO:0000313" key="3">
    <source>
        <dbReference type="EMBL" id="PVM83190.1"/>
    </source>
</evidence>
<dbReference type="SMART" id="SM00460">
    <property type="entry name" value="TGc"/>
    <property type="match status" value="1"/>
</dbReference>
<dbReference type="Pfam" id="PF01841">
    <property type="entry name" value="Transglut_core"/>
    <property type="match status" value="1"/>
</dbReference>
<gene>
    <name evidence="3" type="ORF">DDF65_09930</name>
</gene>
<dbReference type="SUPFAM" id="SSF54001">
    <property type="entry name" value="Cysteine proteinases"/>
    <property type="match status" value="1"/>
</dbReference>
<feature type="domain" description="Transglutaminase-like" evidence="2">
    <location>
        <begin position="173"/>
        <end position="241"/>
    </location>
</feature>
<dbReference type="PANTHER" id="PTHR33490:SF6">
    <property type="entry name" value="SLL1049 PROTEIN"/>
    <property type="match status" value="1"/>
</dbReference>
<name>A0A2T9JHL2_9CAUL</name>
<keyword evidence="4" id="KW-1185">Reference proteome</keyword>
<dbReference type="Pfam" id="PF08379">
    <property type="entry name" value="Bact_transglu_N"/>
    <property type="match status" value="1"/>
</dbReference>
<dbReference type="InterPro" id="IPR002931">
    <property type="entry name" value="Transglutaminase-like"/>
</dbReference>
<evidence type="ECO:0000259" key="2">
    <source>
        <dbReference type="SMART" id="SM00460"/>
    </source>
</evidence>
<protein>
    <submittedName>
        <fullName evidence="3">Transglutaminase family protein</fullName>
    </submittedName>
</protein>
<dbReference type="InterPro" id="IPR038765">
    <property type="entry name" value="Papain-like_cys_pep_sf"/>
</dbReference>
<feature type="region of interest" description="Disordered" evidence="1">
    <location>
        <begin position="305"/>
        <end position="331"/>
    </location>
</feature>
<sequence>MLLEIRHVTQYHYERPVRESLMELWMQPQKGARQRLVSFELDVEPAAQLFSYPDSFGNAVYHFDVPHPHDRLTIIARSAVETEHAAELPDRLDIGEWDRLRSEFVRGECFDFLRPHGFVQTTERLLAFIAQHDLEALRRQDPLTALKRLNETLYQSFGYQPGVTDADSPIDLALEAGSGVCQDFAHIMLAICRSWGLPARYVSGYLFTDRDAGDRSDPDATHAWIEVFLPSLRWVGFDPTNNCLTGERHVAVAVGRDYADVTPSRGVYKGDAESHLAVGVTVRRARAALAEPEFLRLAKPASFGARRRGDAAAAHQDQQRQQQQQQQQQQQ</sequence>
<dbReference type="InterPro" id="IPR013589">
    <property type="entry name" value="Bac_transglu_N"/>
</dbReference>
<evidence type="ECO:0000256" key="1">
    <source>
        <dbReference type="SAM" id="MobiDB-lite"/>
    </source>
</evidence>
<dbReference type="EMBL" id="QDKP01000033">
    <property type="protein sequence ID" value="PVM83190.1"/>
    <property type="molecule type" value="Genomic_DNA"/>
</dbReference>
<proteinExistence type="predicted"/>
<dbReference type="PANTHER" id="PTHR33490">
    <property type="entry name" value="BLR5614 PROTEIN-RELATED"/>
    <property type="match status" value="1"/>
</dbReference>
<dbReference type="RefSeq" id="WP_116566809.1">
    <property type="nucleotide sequence ID" value="NZ_QDKP01000033.1"/>
</dbReference>
<organism evidence="3 4">
    <name type="scientific">Caulobacter radicis</name>
    <dbReference type="NCBI Taxonomy" id="2172650"/>
    <lineage>
        <taxon>Bacteria</taxon>
        <taxon>Pseudomonadati</taxon>
        <taxon>Pseudomonadota</taxon>
        <taxon>Alphaproteobacteria</taxon>
        <taxon>Caulobacterales</taxon>
        <taxon>Caulobacteraceae</taxon>
        <taxon>Caulobacter</taxon>
    </lineage>
</organism>